<reference evidence="2 3" key="1">
    <citation type="journal article" date="2014" name="Science">
        <title>Plant genetics. Early allopolyploid evolution in the post-Neolithic Brassica napus oilseed genome.</title>
        <authorList>
            <person name="Chalhoub B."/>
            <person name="Denoeud F."/>
            <person name="Liu S."/>
            <person name="Parkin I.A."/>
            <person name="Tang H."/>
            <person name="Wang X."/>
            <person name="Chiquet J."/>
            <person name="Belcram H."/>
            <person name="Tong C."/>
            <person name="Samans B."/>
            <person name="Correa M."/>
            <person name="Da Silva C."/>
            <person name="Just J."/>
            <person name="Falentin C."/>
            <person name="Koh C.S."/>
            <person name="Le Clainche I."/>
            <person name="Bernard M."/>
            <person name="Bento P."/>
            <person name="Noel B."/>
            <person name="Labadie K."/>
            <person name="Alberti A."/>
            <person name="Charles M."/>
            <person name="Arnaud D."/>
            <person name="Guo H."/>
            <person name="Daviaud C."/>
            <person name="Alamery S."/>
            <person name="Jabbari K."/>
            <person name="Zhao M."/>
            <person name="Edger P.P."/>
            <person name="Chelaifa H."/>
            <person name="Tack D."/>
            <person name="Lassalle G."/>
            <person name="Mestiri I."/>
            <person name="Schnel N."/>
            <person name="Le Paslier M.C."/>
            <person name="Fan G."/>
            <person name="Renault V."/>
            <person name="Bayer P.E."/>
            <person name="Golicz A.A."/>
            <person name="Manoli S."/>
            <person name="Lee T.H."/>
            <person name="Thi V.H."/>
            <person name="Chalabi S."/>
            <person name="Hu Q."/>
            <person name="Fan C."/>
            <person name="Tollenaere R."/>
            <person name="Lu Y."/>
            <person name="Battail C."/>
            <person name="Shen J."/>
            <person name="Sidebottom C.H."/>
            <person name="Wang X."/>
            <person name="Canaguier A."/>
            <person name="Chauveau A."/>
            <person name="Berard A."/>
            <person name="Deniot G."/>
            <person name="Guan M."/>
            <person name="Liu Z."/>
            <person name="Sun F."/>
            <person name="Lim Y.P."/>
            <person name="Lyons E."/>
            <person name="Town C.D."/>
            <person name="Bancroft I."/>
            <person name="Wang X."/>
            <person name="Meng J."/>
            <person name="Ma J."/>
            <person name="Pires J.C."/>
            <person name="King G.J."/>
            <person name="Brunel D."/>
            <person name="Delourme R."/>
            <person name="Renard M."/>
            <person name="Aury J.M."/>
            <person name="Adams K.L."/>
            <person name="Batley J."/>
            <person name="Snowdon R.J."/>
            <person name="Tost J."/>
            <person name="Edwards D."/>
            <person name="Zhou Y."/>
            <person name="Hua W."/>
            <person name="Sharpe A.G."/>
            <person name="Paterson A.H."/>
            <person name="Guan C."/>
            <person name="Wincker P."/>
        </authorList>
    </citation>
    <scope>NUCLEOTIDE SEQUENCE [LARGE SCALE GENOMIC DNA]</scope>
    <source>
        <strain evidence="3">cv. Darmor-bzh</strain>
    </source>
</reference>
<evidence type="ECO:0000313" key="3">
    <source>
        <dbReference type="Proteomes" id="UP000028999"/>
    </source>
</evidence>
<dbReference type="EMBL" id="LK032095">
    <property type="protein sequence ID" value="CDY19399.1"/>
    <property type="molecule type" value="Genomic_DNA"/>
</dbReference>
<accession>A0A078G1P0</accession>
<feature type="region of interest" description="Disordered" evidence="1">
    <location>
        <begin position="1"/>
        <end position="37"/>
    </location>
</feature>
<keyword evidence="3" id="KW-1185">Reference proteome</keyword>
<dbReference type="Proteomes" id="UP000028999">
    <property type="component" value="Unassembled WGS sequence"/>
</dbReference>
<name>A0A078G1P0_BRANA</name>
<dbReference type="AlphaFoldDB" id="A0A078G1P0"/>
<gene>
    <name evidence="2" type="primary">BnaC05g09080D</name>
    <name evidence="2" type="ORF">GSBRNA2T00008947001</name>
</gene>
<evidence type="ECO:0000256" key="1">
    <source>
        <dbReference type="SAM" id="MobiDB-lite"/>
    </source>
</evidence>
<dbReference type="PaxDb" id="3708-A0A078G1P0"/>
<feature type="compositionally biased region" description="Polar residues" evidence="1">
    <location>
        <begin position="28"/>
        <end position="37"/>
    </location>
</feature>
<feature type="compositionally biased region" description="Polar residues" evidence="1">
    <location>
        <begin position="1"/>
        <end position="21"/>
    </location>
</feature>
<sequence length="68" mass="7363">MNSNRNSTVSGGFISKQSNGTVEPPPLSRSNVPANSVSLPPYRSNIIILFDVKPVFLLSSSLNRFSLL</sequence>
<organism evidence="2 3">
    <name type="scientific">Brassica napus</name>
    <name type="common">Rape</name>
    <dbReference type="NCBI Taxonomy" id="3708"/>
    <lineage>
        <taxon>Eukaryota</taxon>
        <taxon>Viridiplantae</taxon>
        <taxon>Streptophyta</taxon>
        <taxon>Embryophyta</taxon>
        <taxon>Tracheophyta</taxon>
        <taxon>Spermatophyta</taxon>
        <taxon>Magnoliopsida</taxon>
        <taxon>eudicotyledons</taxon>
        <taxon>Gunneridae</taxon>
        <taxon>Pentapetalae</taxon>
        <taxon>rosids</taxon>
        <taxon>malvids</taxon>
        <taxon>Brassicales</taxon>
        <taxon>Brassicaceae</taxon>
        <taxon>Brassiceae</taxon>
        <taxon>Brassica</taxon>
    </lineage>
</organism>
<proteinExistence type="predicted"/>
<dbReference type="Gramene" id="CDY19399">
    <property type="protein sequence ID" value="CDY19399"/>
    <property type="gene ID" value="GSBRNA2T00008947001"/>
</dbReference>
<protein>
    <submittedName>
        <fullName evidence="2">BnaC05g09080D protein</fullName>
    </submittedName>
</protein>
<evidence type="ECO:0000313" key="2">
    <source>
        <dbReference type="EMBL" id="CDY19399.1"/>
    </source>
</evidence>